<name>A0A1S3J0U5_LINAN</name>
<evidence type="ECO:0000256" key="2">
    <source>
        <dbReference type="ARBA" id="ARBA00007168"/>
    </source>
</evidence>
<feature type="transmembrane region" description="Helical" evidence="6">
    <location>
        <begin position="291"/>
        <end position="312"/>
    </location>
</feature>
<evidence type="ECO:0000256" key="6">
    <source>
        <dbReference type="RuleBase" id="RU368066"/>
    </source>
</evidence>
<dbReference type="RefSeq" id="XP_013403883.1">
    <property type="nucleotide sequence ID" value="XM_013548429.1"/>
</dbReference>
<feature type="transmembrane region" description="Helical" evidence="6">
    <location>
        <begin position="34"/>
        <end position="56"/>
    </location>
</feature>
<dbReference type="GO" id="GO:0005886">
    <property type="term" value="C:plasma membrane"/>
    <property type="evidence" value="ECO:0007669"/>
    <property type="project" value="UniProtKB-SubCell"/>
</dbReference>
<proteinExistence type="inferred from homology"/>
<evidence type="ECO:0000256" key="7">
    <source>
        <dbReference type="SAM" id="MobiDB-lite"/>
    </source>
</evidence>
<organism evidence="8 9">
    <name type="scientific">Lingula anatina</name>
    <name type="common">Brachiopod</name>
    <name type="synonym">Lingula unguis</name>
    <dbReference type="NCBI Taxonomy" id="7574"/>
    <lineage>
        <taxon>Eukaryota</taxon>
        <taxon>Metazoa</taxon>
        <taxon>Spiralia</taxon>
        <taxon>Lophotrochozoa</taxon>
        <taxon>Brachiopoda</taxon>
        <taxon>Linguliformea</taxon>
        <taxon>Lingulata</taxon>
        <taxon>Lingulida</taxon>
        <taxon>Linguloidea</taxon>
        <taxon>Lingulidae</taxon>
        <taxon>Lingula</taxon>
    </lineage>
</organism>
<protein>
    <recommendedName>
        <fullName evidence="6">Choline transporter-like protein</fullName>
    </recommendedName>
</protein>
<dbReference type="InterPro" id="IPR007603">
    <property type="entry name" value="Choline_transptr-like"/>
</dbReference>
<feature type="transmembrane region" description="Helical" evidence="6">
    <location>
        <begin position="389"/>
        <end position="410"/>
    </location>
</feature>
<comment type="subcellular location">
    <subcellularLocation>
        <location evidence="6">Cell membrane</location>
        <topology evidence="6">Multi-pass membrane protein</topology>
    </subcellularLocation>
    <subcellularLocation>
        <location evidence="1">Membrane</location>
        <topology evidence="1">Multi-pass membrane protein</topology>
    </subcellularLocation>
</comment>
<feature type="transmembrane region" description="Helical" evidence="6">
    <location>
        <begin position="214"/>
        <end position="233"/>
    </location>
</feature>
<feature type="transmembrane region" description="Helical" evidence="6">
    <location>
        <begin position="540"/>
        <end position="561"/>
    </location>
</feature>
<dbReference type="Proteomes" id="UP000085678">
    <property type="component" value="Unplaced"/>
</dbReference>
<evidence type="ECO:0000313" key="9">
    <source>
        <dbReference type="RefSeq" id="XP_013403883.1"/>
    </source>
</evidence>
<evidence type="ECO:0000256" key="3">
    <source>
        <dbReference type="ARBA" id="ARBA00022692"/>
    </source>
</evidence>
<dbReference type="PANTHER" id="PTHR12385:SF12">
    <property type="entry name" value="CHOLINE TRANSPORTER-LIKE PROTEIN"/>
    <property type="match status" value="1"/>
</dbReference>
<feature type="region of interest" description="Disordered" evidence="7">
    <location>
        <begin position="641"/>
        <end position="687"/>
    </location>
</feature>
<gene>
    <name evidence="9" type="primary">LOC106169084</name>
</gene>
<keyword evidence="4 6" id="KW-1133">Transmembrane helix</keyword>
<dbReference type="AlphaFoldDB" id="A0A1S3J0U5"/>
<evidence type="ECO:0000256" key="5">
    <source>
        <dbReference type="ARBA" id="ARBA00023136"/>
    </source>
</evidence>
<feature type="transmembrane region" description="Helical" evidence="6">
    <location>
        <begin position="342"/>
        <end position="369"/>
    </location>
</feature>
<reference evidence="9" key="1">
    <citation type="submission" date="2025-08" db="UniProtKB">
        <authorList>
            <consortium name="RefSeq"/>
        </authorList>
    </citation>
    <scope>IDENTIFICATION</scope>
    <source>
        <tissue evidence="9">Gonads</tissue>
    </source>
</reference>
<dbReference type="OrthoDB" id="420519at2759"/>
<keyword evidence="8" id="KW-1185">Reference proteome</keyword>
<evidence type="ECO:0000256" key="1">
    <source>
        <dbReference type="ARBA" id="ARBA00004141"/>
    </source>
</evidence>
<dbReference type="PANTHER" id="PTHR12385">
    <property type="entry name" value="CHOLINE TRANSPORTER-LIKE (SLC FAMILY 44)"/>
    <property type="match status" value="1"/>
</dbReference>
<dbReference type="GeneID" id="106169084"/>
<keyword evidence="3 6" id="KW-0812">Transmembrane</keyword>
<keyword evidence="5 6" id="KW-0472">Membrane</keyword>
<feature type="transmembrane region" description="Helical" evidence="6">
    <location>
        <begin position="430"/>
        <end position="455"/>
    </location>
</feature>
<evidence type="ECO:0000256" key="4">
    <source>
        <dbReference type="ARBA" id="ARBA00022989"/>
    </source>
</evidence>
<dbReference type="Pfam" id="PF04515">
    <property type="entry name" value="Choline_transpo"/>
    <property type="match status" value="1"/>
</dbReference>
<feature type="transmembrane region" description="Helical" evidence="6">
    <location>
        <begin position="567"/>
        <end position="585"/>
    </location>
</feature>
<evidence type="ECO:0000313" key="8">
    <source>
        <dbReference type="Proteomes" id="UP000085678"/>
    </source>
</evidence>
<sequence length="687" mass="76640">MCGCCGCGDDGKDTEDGGQRGSNPMVKKRGCTDIIVLVVFILFWVGMIYIAVYSIVNGDAFRLLYGYDSYGNTCGEKNEMTVMSNFSGKDFHDRKYVFFMDIIRPKSSLEVCVEKCPDRELKNAQELIAFYNETGVSLTRYDITPYECTDKDLQNTKGPCPVFPVHHSADILSRCIPASFSNFTSNLKETVLGYLNEFDIFRYVIADLYASWKLMLLLAGIAFVLAIAVVVLIRFIASVVVWVILALAIIGSLAGTGFLWWTYVEKKNSMDMKTANEIPFLQIEIDSENAFLAYSIIATILTVILLLVILVLRKRIALAVALFNEAGKCIVAVPMILVQPVWTFICLILFYVYWVVVLAYISTAGTAVLDKDTGFVNYEESQPVRYMWWYHLVGLIWTSEFIIACQQLVVAGAVAKWYFTRDKKTLKNPLGDAVCMLILHHMGSVAFGAFIITLVKLPRWILMYLHEKLNGSQNKCAQYCLKCCICCLWCLEKCLKFLNQNAYTIVAIRGTNFCSSARKAFTTIVSNVLRVAAINSVGDFILFLGKVAVMTGTGAIGILMFKGDPLLNYFFVPVIVVCLFAYFIAHSLLSMYEMVIDALLLCFCEDCQINDGVTPGREYYMDPSLMKFVKNSSEAIAALNKRRDGGGEDVTDGGVPARESTPLRGEQPSPGGKADVTDDQQQETARI</sequence>
<comment type="similarity">
    <text evidence="2 6">Belongs to the CTL (choline transporter-like) family.</text>
</comment>
<accession>A0A1S3J0U5</accession>
<dbReference type="GO" id="GO:0022857">
    <property type="term" value="F:transmembrane transporter activity"/>
    <property type="evidence" value="ECO:0007669"/>
    <property type="project" value="UniProtKB-UniRule"/>
</dbReference>
<comment type="function">
    <text evidence="6">Choline transporter.</text>
</comment>
<feature type="transmembrane region" description="Helical" evidence="6">
    <location>
        <begin position="240"/>
        <end position="263"/>
    </location>
</feature>